<accession>A0A9W7A8S3</accession>
<organism evidence="2 3">
    <name type="scientific">Triparma laevis f. inornata</name>
    <dbReference type="NCBI Taxonomy" id="1714386"/>
    <lineage>
        <taxon>Eukaryota</taxon>
        <taxon>Sar</taxon>
        <taxon>Stramenopiles</taxon>
        <taxon>Ochrophyta</taxon>
        <taxon>Bolidophyceae</taxon>
        <taxon>Parmales</taxon>
        <taxon>Triparmaceae</taxon>
        <taxon>Triparma</taxon>
    </lineage>
</organism>
<dbReference type="SMART" id="SM00587">
    <property type="entry name" value="CHK"/>
    <property type="match status" value="1"/>
</dbReference>
<dbReference type="EMBL" id="BLQM01000111">
    <property type="protein sequence ID" value="GMH65002.1"/>
    <property type="molecule type" value="Genomic_DNA"/>
</dbReference>
<evidence type="ECO:0000259" key="1">
    <source>
        <dbReference type="SMART" id="SM00587"/>
    </source>
</evidence>
<name>A0A9W7A8S3_9STRA</name>
<gene>
    <name evidence="2" type="ORF">TL16_g04093</name>
</gene>
<comment type="caution">
    <text evidence="2">The sequence shown here is derived from an EMBL/GenBank/DDBJ whole genome shotgun (WGS) entry which is preliminary data.</text>
</comment>
<dbReference type="PANTHER" id="PTHR11012:SF30">
    <property type="entry name" value="PROTEIN KINASE-LIKE DOMAIN-CONTAINING"/>
    <property type="match status" value="1"/>
</dbReference>
<protein>
    <recommendedName>
        <fullName evidence="1">CHK kinase-like domain-containing protein</fullName>
    </recommendedName>
</protein>
<sequence length="465" mass="52308">MAKVEPEPLQQAPAQTIIGNGIERKMSMAASRNLPLDRYYLKGDVGFELPKKIEDVDKQFFTNLLHAQNLLEPDNEVTELDAKIIGADKGFTSNVVLAKLKYKNPPSPGTSPEKLVVKIMGAGLRIKGLIDSFIVHSIIFPNEIRFFAENKDATCPAHYPTNYFAHSRGKDHIMVMEDLNDVAICGDGAAGGASYDQCVQVMLYLAKLHGHFWGKRHEKNSPSSVQNLFAGSDLNIYPLLLKKVMPTGIKVFRKAFPHILEKIGSETLDTMSKRWKAIARIYRSEPMTLCHGDMKLDNIFFKKTDGSVIAVDWGVCGWGNPMADLSYFFGRSVETVDRRKWWDELLDIYYNELISVNPSIKSIYNKEKMITDLSYTSLVPFFTVCGTLKGLQNDVVNQTGSFAPEGQRSTDDQIKRVWMDQSLTRVAELIKDSNTKESLESSLIKVDPSLPVIPCCCFWTMWGNK</sequence>
<dbReference type="Proteomes" id="UP001162640">
    <property type="component" value="Unassembled WGS sequence"/>
</dbReference>
<proteinExistence type="predicted"/>
<dbReference type="InterPro" id="IPR004119">
    <property type="entry name" value="EcKL"/>
</dbReference>
<dbReference type="PANTHER" id="PTHR11012">
    <property type="entry name" value="PROTEIN KINASE-LIKE DOMAIN-CONTAINING"/>
    <property type="match status" value="1"/>
</dbReference>
<reference evidence="3" key="1">
    <citation type="journal article" date="2023" name="Commun. Biol.">
        <title>Genome analysis of Parmales, the sister group of diatoms, reveals the evolutionary specialization of diatoms from phago-mixotrophs to photoautotrophs.</title>
        <authorList>
            <person name="Ban H."/>
            <person name="Sato S."/>
            <person name="Yoshikawa S."/>
            <person name="Yamada K."/>
            <person name="Nakamura Y."/>
            <person name="Ichinomiya M."/>
            <person name="Sato N."/>
            <person name="Blanc-Mathieu R."/>
            <person name="Endo H."/>
            <person name="Kuwata A."/>
            <person name="Ogata H."/>
        </authorList>
    </citation>
    <scope>NUCLEOTIDE SEQUENCE [LARGE SCALE GENOMIC DNA]</scope>
</reference>
<evidence type="ECO:0000313" key="3">
    <source>
        <dbReference type="Proteomes" id="UP001162640"/>
    </source>
</evidence>
<dbReference type="Gene3D" id="3.90.1200.10">
    <property type="match status" value="1"/>
</dbReference>
<evidence type="ECO:0000313" key="2">
    <source>
        <dbReference type="EMBL" id="GMH65002.1"/>
    </source>
</evidence>
<dbReference type="Pfam" id="PF02958">
    <property type="entry name" value="EcKL"/>
    <property type="match status" value="1"/>
</dbReference>
<feature type="domain" description="CHK kinase-like" evidence="1">
    <location>
        <begin position="174"/>
        <end position="359"/>
    </location>
</feature>
<dbReference type="InterPro" id="IPR015897">
    <property type="entry name" value="CHK_kinase-like"/>
</dbReference>
<dbReference type="SUPFAM" id="SSF56112">
    <property type="entry name" value="Protein kinase-like (PK-like)"/>
    <property type="match status" value="1"/>
</dbReference>
<dbReference type="AlphaFoldDB" id="A0A9W7A8S3"/>
<dbReference type="InterPro" id="IPR011009">
    <property type="entry name" value="Kinase-like_dom_sf"/>
</dbReference>